<name>A0ABN5NG64_9PROT</name>
<reference evidence="3 4" key="1">
    <citation type="submission" date="2018-08" db="EMBL/GenBank/DDBJ databases">
        <title>Complete genome sequence of type strain Thalassospira indica MCCC 1A01103T, isolated from isolated from deep seawater of the Indian Ocean.</title>
        <authorList>
            <person name="Liu Y."/>
        </authorList>
    </citation>
    <scope>NUCLEOTIDE SEQUENCE [LARGE SCALE GENOMIC DNA]</scope>
    <source>
        <strain evidence="3 4">PB8BT</strain>
    </source>
</reference>
<dbReference type="InterPro" id="IPR023614">
    <property type="entry name" value="Porin_dom_sf"/>
</dbReference>
<feature type="domain" description="Porin" evidence="2">
    <location>
        <begin position="10"/>
        <end position="328"/>
    </location>
</feature>
<dbReference type="InterPro" id="IPR033900">
    <property type="entry name" value="Gram_neg_porin_domain"/>
</dbReference>
<gene>
    <name evidence="3" type="ORF">DY252_01660</name>
</gene>
<dbReference type="RefSeq" id="WP_064787910.1">
    <property type="nucleotide sequence ID" value="NZ_CP031555.1"/>
</dbReference>
<protein>
    <submittedName>
        <fullName evidence="3">Porin</fullName>
    </submittedName>
</protein>
<evidence type="ECO:0000313" key="4">
    <source>
        <dbReference type="Proteomes" id="UP000256971"/>
    </source>
</evidence>
<accession>A0ABN5NG64</accession>
<dbReference type="Proteomes" id="UP000256971">
    <property type="component" value="Chromosome"/>
</dbReference>
<dbReference type="Pfam" id="PF13609">
    <property type="entry name" value="Porin_4"/>
    <property type="match status" value="1"/>
</dbReference>
<evidence type="ECO:0000313" key="3">
    <source>
        <dbReference type="EMBL" id="AXO13101.1"/>
    </source>
</evidence>
<feature type="chain" id="PRO_5046966356" evidence="1">
    <location>
        <begin position="23"/>
        <end position="358"/>
    </location>
</feature>
<organism evidence="3 4">
    <name type="scientific">Thalassospira indica</name>
    <dbReference type="NCBI Taxonomy" id="1891279"/>
    <lineage>
        <taxon>Bacteria</taxon>
        <taxon>Pseudomonadati</taxon>
        <taxon>Pseudomonadota</taxon>
        <taxon>Alphaproteobacteria</taxon>
        <taxon>Rhodospirillales</taxon>
        <taxon>Thalassospiraceae</taxon>
        <taxon>Thalassospira</taxon>
    </lineage>
</organism>
<evidence type="ECO:0000259" key="2">
    <source>
        <dbReference type="Pfam" id="PF13609"/>
    </source>
</evidence>
<feature type="signal peptide" evidence="1">
    <location>
        <begin position="1"/>
        <end position="22"/>
    </location>
</feature>
<dbReference type="EMBL" id="CP031555">
    <property type="protein sequence ID" value="AXO13101.1"/>
    <property type="molecule type" value="Genomic_DNA"/>
</dbReference>
<dbReference type="SUPFAM" id="SSF56935">
    <property type="entry name" value="Porins"/>
    <property type="match status" value="1"/>
</dbReference>
<evidence type="ECO:0000256" key="1">
    <source>
        <dbReference type="SAM" id="SignalP"/>
    </source>
</evidence>
<proteinExistence type="predicted"/>
<sequence length="358" mass="37185">MKKILLAGSAMAAFGFAGAAQASEPITLSLGGYMEQWAGFADSDTGEAKNAFQSDSEVYFDGETILDNGIQVGAHIELEAETSTDQIDEQFLYLSGGFGRFEIGKNDSVADSMSITAPAVGPVGVNDGDMTAWTDSVSLIDTVPSSGDQNRVTYFTPSFGGFQAGVSYADQSTTNGTFDATTSTTGTVTSVGGYNDDSAGDSMNIVSAAVAYSGDFDGFSISVSAEGENRGEGNWYGVGANVGFGAFTVGSSWGHIEDDYGISEDAASDRGGDTDAFDFGVAYAMDAASISLSYAYQDDGRDTATLDPTETQAIDLGLRYALGAGVSWRSSLFWGEDDVSGGDKTDAYGVVTGLRLDF</sequence>
<keyword evidence="1" id="KW-0732">Signal</keyword>
<dbReference type="Gene3D" id="2.40.160.10">
    <property type="entry name" value="Porin"/>
    <property type="match status" value="1"/>
</dbReference>
<keyword evidence="4" id="KW-1185">Reference proteome</keyword>